<comment type="caution">
    <text evidence="2">The sequence shown here is derived from an EMBL/GenBank/DDBJ whole genome shotgun (WGS) entry which is preliminary data.</text>
</comment>
<keyword evidence="1" id="KW-0472">Membrane</keyword>
<feature type="transmembrane region" description="Helical" evidence="1">
    <location>
        <begin position="126"/>
        <end position="152"/>
    </location>
</feature>
<gene>
    <name evidence="2" type="ORF">PIB30_051841</name>
</gene>
<organism evidence="2 3">
    <name type="scientific">Stylosanthes scabra</name>
    <dbReference type="NCBI Taxonomy" id="79078"/>
    <lineage>
        <taxon>Eukaryota</taxon>
        <taxon>Viridiplantae</taxon>
        <taxon>Streptophyta</taxon>
        <taxon>Embryophyta</taxon>
        <taxon>Tracheophyta</taxon>
        <taxon>Spermatophyta</taxon>
        <taxon>Magnoliopsida</taxon>
        <taxon>eudicotyledons</taxon>
        <taxon>Gunneridae</taxon>
        <taxon>Pentapetalae</taxon>
        <taxon>rosids</taxon>
        <taxon>fabids</taxon>
        <taxon>Fabales</taxon>
        <taxon>Fabaceae</taxon>
        <taxon>Papilionoideae</taxon>
        <taxon>50 kb inversion clade</taxon>
        <taxon>dalbergioids sensu lato</taxon>
        <taxon>Dalbergieae</taxon>
        <taxon>Pterocarpus clade</taxon>
        <taxon>Stylosanthes</taxon>
    </lineage>
</organism>
<keyword evidence="3" id="KW-1185">Reference proteome</keyword>
<evidence type="ECO:0000313" key="3">
    <source>
        <dbReference type="Proteomes" id="UP001341840"/>
    </source>
</evidence>
<protein>
    <submittedName>
        <fullName evidence="2">Uncharacterized protein</fullName>
    </submittedName>
</protein>
<keyword evidence="1" id="KW-0812">Transmembrane</keyword>
<keyword evidence="1" id="KW-1133">Transmembrane helix</keyword>
<dbReference type="Proteomes" id="UP001341840">
    <property type="component" value="Unassembled WGS sequence"/>
</dbReference>
<name>A0ABU6YGT5_9FABA</name>
<feature type="transmembrane region" description="Helical" evidence="1">
    <location>
        <begin position="99"/>
        <end position="120"/>
    </location>
</feature>
<accession>A0ABU6YGT5</accession>
<dbReference type="EMBL" id="JASCZI010242026">
    <property type="protein sequence ID" value="MED6209136.1"/>
    <property type="molecule type" value="Genomic_DNA"/>
</dbReference>
<sequence length="153" mass="16065">MQRRSWLGSKRLRTLSPSRSSAVQNSTAVAVKELPRALSLSPIKLRSSSLLNPSLSSLHTWNSVSPSPDGDGDGVLTIDGGFCSGGEGHSSSKVLLQHLSLSIPSLSLVTLSLFLFPAMAEMGAGGAIFFFLSSSLCSSVCEFSLLGFCVLLC</sequence>
<reference evidence="2 3" key="1">
    <citation type="journal article" date="2023" name="Plants (Basel)">
        <title>Bridging the Gap: Combining Genomics and Transcriptomics Approaches to Understand Stylosanthes scabra, an Orphan Legume from the Brazilian Caatinga.</title>
        <authorList>
            <person name="Ferreira-Neto J.R.C."/>
            <person name="da Silva M.D."/>
            <person name="Binneck E."/>
            <person name="de Melo N.F."/>
            <person name="da Silva R.H."/>
            <person name="de Melo A.L.T.M."/>
            <person name="Pandolfi V."/>
            <person name="Bustamante F.O."/>
            <person name="Brasileiro-Vidal A.C."/>
            <person name="Benko-Iseppon A.M."/>
        </authorList>
    </citation>
    <scope>NUCLEOTIDE SEQUENCE [LARGE SCALE GENOMIC DNA]</scope>
    <source>
        <tissue evidence="2">Leaves</tissue>
    </source>
</reference>
<evidence type="ECO:0000256" key="1">
    <source>
        <dbReference type="SAM" id="Phobius"/>
    </source>
</evidence>
<proteinExistence type="predicted"/>
<evidence type="ECO:0000313" key="2">
    <source>
        <dbReference type="EMBL" id="MED6209136.1"/>
    </source>
</evidence>